<dbReference type="KEGG" id="aia:AWH56_015950"/>
<dbReference type="RefSeq" id="WP_159432474.1">
    <property type="nucleotide sequence ID" value="NZ_CP063356.2"/>
</dbReference>
<proteinExistence type="predicted"/>
<evidence type="ECO:0000313" key="3">
    <source>
        <dbReference type="Proteomes" id="UP000180175"/>
    </source>
</evidence>
<evidence type="ECO:0000313" key="2">
    <source>
        <dbReference type="EMBL" id="QOY34218.1"/>
    </source>
</evidence>
<feature type="region of interest" description="Disordered" evidence="1">
    <location>
        <begin position="1"/>
        <end position="21"/>
    </location>
</feature>
<dbReference type="AlphaFoldDB" id="A0A7S7R9X9"/>
<protein>
    <submittedName>
        <fullName evidence="2">Uncharacterized protein</fullName>
    </submittedName>
</protein>
<keyword evidence="3" id="KW-1185">Reference proteome</keyword>
<evidence type="ECO:0000256" key="1">
    <source>
        <dbReference type="SAM" id="MobiDB-lite"/>
    </source>
</evidence>
<dbReference type="Proteomes" id="UP000180175">
    <property type="component" value="Chromosome"/>
</dbReference>
<name>A0A7S7R9X9_9BACI</name>
<sequence length="56" mass="6676">MKKKKVNKVGQLEAQAEEVKSEKVEPKKVIPFAAWDNLMFMRRRQFMPQEGSLKRR</sequence>
<reference evidence="2 3" key="1">
    <citation type="journal article" date="2017" name="Genome Announc.">
        <title>Draft Genome Sequences of Four Alkaliphilic Bacteria Belonging to the Anaerobacillus Genus.</title>
        <authorList>
            <person name="Bassil N.M."/>
            <person name="Lloyd J.R."/>
        </authorList>
    </citation>
    <scope>NUCLEOTIDE SEQUENCE [LARGE SCALE GENOMIC DNA]</scope>
    <source>
        <strain evidence="2 3">NB2006</strain>
    </source>
</reference>
<reference evidence="2 3" key="2">
    <citation type="journal article" date="2019" name="Int. J. Syst. Evol. Microbiol.">
        <title>Anaerobacillus isosaccharinicus sp. nov., an alkaliphilic bacterium which degrades isosaccharinic acid.</title>
        <authorList>
            <person name="Bassil N.M."/>
            <person name="Lloyd J.R."/>
        </authorList>
    </citation>
    <scope>NUCLEOTIDE SEQUENCE [LARGE SCALE GENOMIC DNA]</scope>
    <source>
        <strain evidence="2 3">NB2006</strain>
    </source>
</reference>
<accession>A0A7S7R9X9</accession>
<dbReference type="EMBL" id="CP063356">
    <property type="protein sequence ID" value="QOY34218.1"/>
    <property type="molecule type" value="Genomic_DNA"/>
</dbReference>
<gene>
    <name evidence="2" type="ORF">AWH56_015950</name>
</gene>
<organism evidence="2 3">
    <name type="scientific">Anaerobacillus isosaccharinicus</name>
    <dbReference type="NCBI Taxonomy" id="1532552"/>
    <lineage>
        <taxon>Bacteria</taxon>
        <taxon>Bacillati</taxon>
        <taxon>Bacillota</taxon>
        <taxon>Bacilli</taxon>
        <taxon>Bacillales</taxon>
        <taxon>Bacillaceae</taxon>
        <taxon>Anaerobacillus</taxon>
    </lineage>
</organism>